<accession>A0ABY4ETX0</accession>
<dbReference type="EMBL" id="CP095073">
    <property type="protein sequence ID" value="UOQ45581.1"/>
    <property type="molecule type" value="Genomic_DNA"/>
</dbReference>
<keyword evidence="3" id="KW-1185">Reference proteome</keyword>
<protein>
    <submittedName>
        <fullName evidence="2">DUF4190 domain-containing protein</fullName>
    </submittedName>
</protein>
<keyword evidence="1" id="KW-0812">Transmembrane</keyword>
<evidence type="ECO:0000313" key="3">
    <source>
        <dbReference type="Proteomes" id="UP000831787"/>
    </source>
</evidence>
<name>A0ABY4ETX0_9BACI</name>
<feature type="transmembrane region" description="Helical" evidence="1">
    <location>
        <begin position="65"/>
        <end position="90"/>
    </location>
</feature>
<proteinExistence type="predicted"/>
<organism evidence="2 3">
    <name type="scientific">Halobacillus salinarum</name>
    <dbReference type="NCBI Taxonomy" id="2932257"/>
    <lineage>
        <taxon>Bacteria</taxon>
        <taxon>Bacillati</taxon>
        <taxon>Bacillota</taxon>
        <taxon>Bacilli</taxon>
        <taxon>Bacillales</taxon>
        <taxon>Bacillaceae</taxon>
        <taxon>Halobacillus</taxon>
    </lineage>
</organism>
<dbReference type="Proteomes" id="UP000831787">
    <property type="component" value="Chromosome"/>
</dbReference>
<keyword evidence="1" id="KW-1133">Transmembrane helix</keyword>
<keyword evidence="1" id="KW-0472">Membrane</keyword>
<evidence type="ECO:0000313" key="2">
    <source>
        <dbReference type="EMBL" id="UOQ45581.1"/>
    </source>
</evidence>
<dbReference type="RefSeq" id="WP_244712368.1">
    <property type="nucleotide sequence ID" value="NZ_CP095073.1"/>
</dbReference>
<sequence>MEEQTTRLIVEKPEGNGLAVASLVLGIIGVVFGFIPFIGIFFGFLFWVLAIIFGFIGMKKDVKKGLAISGLIMGAFMFIYQIGFVTLLGIGASGY</sequence>
<evidence type="ECO:0000256" key="1">
    <source>
        <dbReference type="SAM" id="Phobius"/>
    </source>
</evidence>
<gene>
    <name evidence="2" type="ORF">MUN89_06465</name>
</gene>
<reference evidence="2 3" key="1">
    <citation type="submission" date="2022-04" db="EMBL/GenBank/DDBJ databases">
        <title>Halobacillus sp. isolated from saltern.</title>
        <authorList>
            <person name="Won M."/>
            <person name="Lee C.-M."/>
            <person name="Woen H.-Y."/>
            <person name="Kwon S.-W."/>
        </authorList>
    </citation>
    <scope>NUCLEOTIDE SEQUENCE [LARGE SCALE GENOMIC DNA]</scope>
    <source>
        <strain evidence="2 3">SSBR10-3</strain>
    </source>
</reference>
<feature type="transmembrane region" description="Helical" evidence="1">
    <location>
        <begin position="20"/>
        <end position="53"/>
    </location>
</feature>